<organism evidence="2 3">
    <name type="scientific">Epilithonimonas arachidiradicis</name>
    <dbReference type="NCBI Taxonomy" id="1617282"/>
    <lineage>
        <taxon>Bacteria</taxon>
        <taxon>Pseudomonadati</taxon>
        <taxon>Bacteroidota</taxon>
        <taxon>Flavobacteriia</taxon>
        <taxon>Flavobacteriales</taxon>
        <taxon>Weeksellaceae</taxon>
        <taxon>Chryseobacterium group</taxon>
        <taxon>Epilithonimonas</taxon>
    </lineage>
</organism>
<reference evidence="4" key="3">
    <citation type="journal article" date="2019" name="Int. J. Syst. Evol. Microbiol.">
        <title>The Global Catalogue of Microorganisms (GCM) 10K type strain sequencing project: providing services to taxonomists for standard genome sequencing and annotation.</title>
        <authorList>
            <consortium name="The Broad Institute Genomics Platform"/>
            <consortium name="The Broad Institute Genome Sequencing Center for Infectious Disease"/>
            <person name="Wu L."/>
            <person name="Ma J."/>
        </authorList>
    </citation>
    <scope>NUCLEOTIDE SEQUENCE [LARGE SCALE GENOMIC DNA]</scope>
    <source>
        <strain evidence="4">CCM 8490</strain>
    </source>
</reference>
<sequence>MARSVETIYSDLVAKKEADERLNALNSTSKVAIWRLWLWVFAYGSWVLETIFDKHQQLIEQLLSLLKPHTLRWYRNKVLQFQYGFDLIEDTDVFNNGSATDEEIAASKIIKYAAVTESTTESRLIVKIATEDGSGVLAPIPDEVYPAFSAYMEEIKDAGVKITVINYLPDILKLLMTIYYDPLLLTADGVSIRTGRKPVEDALKEFMKELPFNGELILASLIDKLQATEGIKIPHLVNAQSKWIANNGVTYGNFENISVKKIPTSGYFQIENFDNISYVAYS</sequence>
<dbReference type="RefSeq" id="WP_120212280.1">
    <property type="nucleotide sequence ID" value="NZ_BMCW01000001.1"/>
</dbReference>
<name>A0A420DDI5_9FLAO</name>
<dbReference type="AlphaFoldDB" id="A0A420DDI5"/>
<proteinExistence type="predicted"/>
<dbReference type="EMBL" id="BMCW01000001">
    <property type="protein sequence ID" value="GGG46933.1"/>
    <property type="molecule type" value="Genomic_DNA"/>
</dbReference>
<accession>A0A420DDI5</accession>
<reference evidence="2 3" key="2">
    <citation type="submission" date="2018-09" db="EMBL/GenBank/DDBJ databases">
        <title>Genomic Encyclopedia of Archaeal and Bacterial Type Strains, Phase II (KMG-II): from individual species to whole genera.</title>
        <authorList>
            <person name="Goeker M."/>
        </authorList>
    </citation>
    <scope>NUCLEOTIDE SEQUENCE [LARGE SCALE GENOMIC DNA]</scope>
    <source>
        <strain evidence="2 3">DSM 27620</strain>
    </source>
</reference>
<comment type="caution">
    <text evidence="2">The sequence shown here is derived from an EMBL/GenBank/DDBJ whole genome shotgun (WGS) entry which is preliminary data.</text>
</comment>
<evidence type="ECO:0000313" key="4">
    <source>
        <dbReference type="Proteomes" id="UP000658202"/>
    </source>
</evidence>
<reference evidence="1" key="1">
    <citation type="journal article" date="2014" name="Int. J. Syst. Evol. Microbiol.">
        <title>Complete genome of a new Firmicutes species belonging to the dominant human colonic microbiota ('Ruminococcus bicirculans') reveals two chromosomes and a selective capacity to utilize plant glucans.</title>
        <authorList>
            <consortium name="NISC Comparative Sequencing Program"/>
            <person name="Wegmann U."/>
            <person name="Louis P."/>
            <person name="Goesmann A."/>
            <person name="Henrissat B."/>
            <person name="Duncan S.H."/>
            <person name="Flint H.J."/>
        </authorList>
    </citation>
    <scope>NUCLEOTIDE SEQUENCE</scope>
    <source>
        <strain evidence="1">CCM 8490</strain>
    </source>
</reference>
<evidence type="ECO:0008006" key="5">
    <source>
        <dbReference type="Google" id="ProtNLM"/>
    </source>
</evidence>
<evidence type="ECO:0000313" key="2">
    <source>
        <dbReference type="EMBL" id="RKE89998.1"/>
    </source>
</evidence>
<evidence type="ECO:0000313" key="1">
    <source>
        <dbReference type="EMBL" id="GGG46933.1"/>
    </source>
</evidence>
<dbReference type="EMBL" id="RAQH01000001">
    <property type="protein sequence ID" value="RKE89998.1"/>
    <property type="molecule type" value="Genomic_DNA"/>
</dbReference>
<dbReference type="OrthoDB" id="1053324at2"/>
<reference evidence="1" key="4">
    <citation type="submission" date="2024-05" db="EMBL/GenBank/DDBJ databases">
        <authorList>
            <person name="Sun Q."/>
            <person name="Sedlacek I."/>
        </authorList>
    </citation>
    <scope>NUCLEOTIDE SEQUENCE</scope>
    <source>
        <strain evidence="1">CCM 8490</strain>
    </source>
</reference>
<dbReference type="Proteomes" id="UP000658202">
    <property type="component" value="Unassembled WGS sequence"/>
</dbReference>
<gene>
    <name evidence="2" type="ORF">BXY58_0583</name>
    <name evidence="1" type="ORF">GCM10007332_05580</name>
</gene>
<protein>
    <recommendedName>
        <fullName evidence="5">Nucleotidyltransferase</fullName>
    </recommendedName>
</protein>
<evidence type="ECO:0000313" key="3">
    <source>
        <dbReference type="Proteomes" id="UP000285906"/>
    </source>
</evidence>
<dbReference type="Proteomes" id="UP000285906">
    <property type="component" value="Unassembled WGS sequence"/>
</dbReference>
<keyword evidence="4" id="KW-1185">Reference proteome</keyword>